<evidence type="ECO:0000256" key="1">
    <source>
        <dbReference type="ARBA" id="ARBA00006484"/>
    </source>
</evidence>
<protein>
    <submittedName>
        <fullName evidence="2">SDR family oxidoreductase</fullName>
    </submittedName>
</protein>
<organism evidence="2 3">
    <name type="scientific">Rhizomicrobium electricum</name>
    <dbReference type="NCBI Taxonomy" id="480070"/>
    <lineage>
        <taxon>Bacteria</taxon>
        <taxon>Pseudomonadati</taxon>
        <taxon>Pseudomonadota</taxon>
        <taxon>Alphaproteobacteria</taxon>
        <taxon>Micropepsales</taxon>
        <taxon>Micropepsaceae</taxon>
        <taxon>Rhizomicrobium</taxon>
    </lineage>
</organism>
<proteinExistence type="inferred from homology"/>
<dbReference type="RefSeq" id="WP_166937478.1">
    <property type="nucleotide sequence ID" value="NZ_BAAADD010000013.1"/>
</dbReference>
<gene>
    <name evidence="2" type="ORF">GCM10008942_40880</name>
</gene>
<sequence length="247" mass="26054">MTDLTGKTAFVTGASRGIGKAIAVALLDAGAKVAVGYNLNAGGADELAKKYPNAFAVKLDQRKRASVQSALKKAKKHFKAPVDILVNNAAIADERPMETITDAQWDRMLETNLRGPFILAQECLPDMTANGWGRIVNIVSIGGQWGGKNQVHYAASKAALINFTQSCARLYSANGITSNAVSPGLVATDMAQKELHTKAGKKKAAAIPLGRIAYAKEVADVVVFLASPEASYVTGQTINVNGGMYFG</sequence>
<comment type="similarity">
    <text evidence="1">Belongs to the short-chain dehydrogenases/reductases (SDR) family.</text>
</comment>
<dbReference type="PANTHER" id="PTHR42879">
    <property type="entry name" value="3-OXOACYL-(ACYL-CARRIER-PROTEIN) REDUCTASE"/>
    <property type="match status" value="1"/>
</dbReference>
<dbReference type="PRINTS" id="PR00080">
    <property type="entry name" value="SDRFAMILY"/>
</dbReference>
<name>A0ABN1FCM6_9PROT</name>
<dbReference type="NCBIfam" id="NF009466">
    <property type="entry name" value="PRK12826.1-2"/>
    <property type="match status" value="1"/>
</dbReference>
<evidence type="ECO:0000313" key="3">
    <source>
        <dbReference type="Proteomes" id="UP001499951"/>
    </source>
</evidence>
<dbReference type="InterPro" id="IPR002347">
    <property type="entry name" value="SDR_fam"/>
</dbReference>
<reference evidence="2 3" key="1">
    <citation type="journal article" date="2019" name="Int. J. Syst. Evol. Microbiol.">
        <title>The Global Catalogue of Microorganisms (GCM) 10K type strain sequencing project: providing services to taxonomists for standard genome sequencing and annotation.</title>
        <authorList>
            <consortium name="The Broad Institute Genomics Platform"/>
            <consortium name="The Broad Institute Genome Sequencing Center for Infectious Disease"/>
            <person name="Wu L."/>
            <person name="Ma J."/>
        </authorList>
    </citation>
    <scope>NUCLEOTIDE SEQUENCE [LARGE SCALE GENOMIC DNA]</scope>
    <source>
        <strain evidence="2 3">JCM 15089</strain>
    </source>
</reference>
<dbReference type="InterPro" id="IPR050259">
    <property type="entry name" value="SDR"/>
</dbReference>
<dbReference type="PANTHER" id="PTHR42879:SF2">
    <property type="entry name" value="3-OXOACYL-[ACYL-CARRIER-PROTEIN] REDUCTASE FABG"/>
    <property type="match status" value="1"/>
</dbReference>
<keyword evidence="3" id="KW-1185">Reference proteome</keyword>
<dbReference type="PRINTS" id="PR00081">
    <property type="entry name" value="GDHRDH"/>
</dbReference>
<evidence type="ECO:0000313" key="2">
    <source>
        <dbReference type="EMBL" id="GAA0587673.1"/>
    </source>
</evidence>
<dbReference type="Pfam" id="PF13561">
    <property type="entry name" value="adh_short_C2"/>
    <property type="match status" value="1"/>
</dbReference>
<dbReference type="Proteomes" id="UP001499951">
    <property type="component" value="Unassembled WGS sequence"/>
</dbReference>
<comment type="caution">
    <text evidence="2">The sequence shown here is derived from an EMBL/GenBank/DDBJ whole genome shotgun (WGS) entry which is preliminary data.</text>
</comment>
<dbReference type="EMBL" id="BAAADD010000013">
    <property type="protein sequence ID" value="GAA0587673.1"/>
    <property type="molecule type" value="Genomic_DNA"/>
</dbReference>
<accession>A0ABN1FCM6</accession>
<dbReference type="SUPFAM" id="SSF51735">
    <property type="entry name" value="NAD(P)-binding Rossmann-fold domains"/>
    <property type="match status" value="1"/>
</dbReference>
<dbReference type="InterPro" id="IPR036291">
    <property type="entry name" value="NAD(P)-bd_dom_sf"/>
</dbReference>
<dbReference type="Gene3D" id="3.40.50.720">
    <property type="entry name" value="NAD(P)-binding Rossmann-like Domain"/>
    <property type="match status" value="1"/>
</dbReference>